<dbReference type="PANTHER" id="PTHR28630">
    <property type="match status" value="1"/>
</dbReference>
<dbReference type="InterPro" id="IPR032801">
    <property type="entry name" value="PXL2A/B/C"/>
</dbReference>
<dbReference type="Proteomes" id="UP001391051">
    <property type="component" value="Unassembled WGS sequence"/>
</dbReference>
<keyword evidence="3" id="KW-1185">Reference proteome</keyword>
<organism evidence="2 3">
    <name type="scientific">Apiospora aurea</name>
    <dbReference type="NCBI Taxonomy" id="335848"/>
    <lineage>
        <taxon>Eukaryota</taxon>
        <taxon>Fungi</taxon>
        <taxon>Dikarya</taxon>
        <taxon>Ascomycota</taxon>
        <taxon>Pezizomycotina</taxon>
        <taxon>Sordariomycetes</taxon>
        <taxon>Xylariomycetidae</taxon>
        <taxon>Amphisphaeriales</taxon>
        <taxon>Apiosporaceae</taxon>
        <taxon>Apiospora</taxon>
    </lineage>
</organism>
<dbReference type="Gene3D" id="3.40.30.10">
    <property type="entry name" value="Glutaredoxin"/>
    <property type="match status" value="1"/>
</dbReference>
<dbReference type="CDD" id="cd02970">
    <property type="entry name" value="PRX_like2"/>
    <property type="match status" value="1"/>
</dbReference>
<accession>A0ABR1Q138</accession>
<dbReference type="SUPFAM" id="SSF52833">
    <property type="entry name" value="Thioredoxin-like"/>
    <property type="match status" value="1"/>
</dbReference>
<name>A0ABR1Q138_9PEZI</name>
<dbReference type="Pfam" id="PF13911">
    <property type="entry name" value="AhpC-TSA_2"/>
    <property type="match status" value="1"/>
</dbReference>
<dbReference type="EMBL" id="JAQQWE010000008">
    <property type="protein sequence ID" value="KAK7943721.1"/>
    <property type="molecule type" value="Genomic_DNA"/>
</dbReference>
<gene>
    <name evidence="2" type="ORF">PG986_012834</name>
</gene>
<comment type="caution">
    <text evidence="2">The sequence shown here is derived from an EMBL/GenBank/DDBJ whole genome shotgun (WGS) entry which is preliminary data.</text>
</comment>
<evidence type="ECO:0000313" key="2">
    <source>
        <dbReference type="EMBL" id="KAK7943721.1"/>
    </source>
</evidence>
<dbReference type="RefSeq" id="XP_066695752.1">
    <property type="nucleotide sequence ID" value="XM_066849056.1"/>
</dbReference>
<feature type="region of interest" description="Disordered" evidence="1">
    <location>
        <begin position="1"/>
        <end position="122"/>
    </location>
</feature>
<sequence>MSSTTEPQAKEAAGALDPKAGNTDATKIEPTATTEDHTTQPIPQPSEQIAPAHADGAVNPAPSDTTVKAPVEASSPTTTTHAAAPTATGPTAASTAAPTTSTNGTNGATAPAGDLSVKPINLKDDDINPPDFQGEVQTNNDLPAQATLKKLENHTVLDASRKSHTFKSLYSGPNVARRVLIIFVRHFFCGNCQEYLRQLSASITPEALLALPVPTFIAVIGCGAPELINTYISETNCPFPVYADPTKVLYNELGMVRTLAMGERPAYMQHKSVAQTVMSGIVQGLKQVKSGLVLKMGDQRQVGGEFLFEPASLSLDSPIPTPSDEEKTIDLDEKTLPIDDEKSEEKKVTWCHRMRTTRDHVEIPELMEVLGLDGGGVPKLNAAKRYENALRTRKGTGVSMAKQMSRASMDAKTARSSVGSSIMAAEAATATATTGAGARAA</sequence>
<dbReference type="InterPro" id="IPR036249">
    <property type="entry name" value="Thioredoxin-like_sf"/>
</dbReference>
<feature type="compositionally biased region" description="Low complexity" evidence="1">
    <location>
        <begin position="73"/>
        <end position="113"/>
    </location>
</feature>
<dbReference type="GeneID" id="92082118"/>
<proteinExistence type="predicted"/>
<evidence type="ECO:0000256" key="1">
    <source>
        <dbReference type="SAM" id="MobiDB-lite"/>
    </source>
</evidence>
<evidence type="ECO:0000313" key="3">
    <source>
        <dbReference type="Proteomes" id="UP001391051"/>
    </source>
</evidence>
<protein>
    <submittedName>
        <fullName evidence="2">Uncharacterized protein</fullName>
    </submittedName>
</protein>
<reference evidence="2 3" key="1">
    <citation type="submission" date="2023-01" db="EMBL/GenBank/DDBJ databases">
        <title>Analysis of 21 Apiospora genomes using comparative genomics revels a genus with tremendous synthesis potential of carbohydrate active enzymes and secondary metabolites.</title>
        <authorList>
            <person name="Sorensen T."/>
        </authorList>
    </citation>
    <scope>NUCLEOTIDE SEQUENCE [LARGE SCALE GENOMIC DNA]</scope>
    <source>
        <strain evidence="2 3">CBS 24483</strain>
    </source>
</reference>
<dbReference type="PANTHER" id="PTHR28630:SF3">
    <property type="entry name" value="PEROXIREDOXIN-LIKE 2C"/>
    <property type="match status" value="1"/>
</dbReference>